<gene>
    <name evidence="2" type="ORF">OKW85_10185</name>
</gene>
<dbReference type="Proteomes" id="UP001164244">
    <property type="component" value="Plasmid pVr3468"/>
</dbReference>
<dbReference type="AlphaFoldDB" id="A0AA46X6Z3"/>
<name>A0AA46X6Z3_9FIRM</name>
<keyword evidence="1" id="KW-1133">Transmembrane helix</keyword>
<keyword evidence="2" id="KW-0614">Plasmid</keyword>
<keyword evidence="1" id="KW-0472">Membrane</keyword>
<evidence type="ECO:0000313" key="2">
    <source>
        <dbReference type="EMBL" id="UZG52016.1"/>
    </source>
</evidence>
<feature type="transmembrane region" description="Helical" evidence="1">
    <location>
        <begin position="20"/>
        <end position="53"/>
    </location>
</feature>
<dbReference type="KEGG" id="vrg:OKW85_10185"/>
<keyword evidence="1" id="KW-0812">Transmembrane</keyword>
<dbReference type="RefSeq" id="WP_265139187.1">
    <property type="nucleotide sequence ID" value="NZ_CP110419.1"/>
</dbReference>
<evidence type="ECO:0000313" key="3">
    <source>
        <dbReference type="Proteomes" id="UP001164244"/>
    </source>
</evidence>
<proteinExistence type="predicted"/>
<evidence type="ECO:0000256" key="1">
    <source>
        <dbReference type="SAM" id="Phobius"/>
    </source>
</evidence>
<organism evidence="2 3">
    <name type="scientific">Veillonella rogosae</name>
    <dbReference type="NCBI Taxonomy" id="423477"/>
    <lineage>
        <taxon>Bacteria</taxon>
        <taxon>Bacillati</taxon>
        <taxon>Bacillota</taxon>
        <taxon>Negativicutes</taxon>
        <taxon>Veillonellales</taxon>
        <taxon>Veillonellaceae</taxon>
        <taxon>Veillonella</taxon>
    </lineage>
</organism>
<protein>
    <submittedName>
        <fullName evidence="2">Uncharacterized protein</fullName>
    </submittedName>
</protein>
<dbReference type="EMBL" id="CP110419">
    <property type="protein sequence ID" value="UZG52016.1"/>
    <property type="molecule type" value="Genomic_DNA"/>
</dbReference>
<geneLocation type="plasmid" evidence="2 3">
    <name>pVr3468</name>
</geneLocation>
<feature type="transmembrane region" description="Helical" evidence="1">
    <location>
        <begin position="74"/>
        <end position="95"/>
    </location>
</feature>
<accession>A0AA46X6Z3</accession>
<reference evidence="2" key="1">
    <citation type="submission" date="2022-11" db="EMBL/GenBank/DDBJ databases">
        <title>Complete genome sequence of Veillonella rogosae KCOM 3468 isolated from human Subgingival dental plaque of Chronic peridontitis Lesion.</title>
        <authorList>
            <person name="Park S.-N."/>
            <person name="Lim Y.K."/>
            <person name="Kook J.-K."/>
        </authorList>
    </citation>
    <scope>NUCLEOTIDE SEQUENCE</scope>
    <source>
        <strain evidence="2">KCOM 3468</strain>
        <plasmid evidence="2">pVr3468</plasmid>
    </source>
</reference>
<sequence>MNQEINLNEKLQKELRQKELLFVFPLFIAFFVITTFLNHPVVRIAVALAFVILYGRKRLELKKQGLQGGKLMNLLFDHWKVSLTVFIVICIVIAMPGL</sequence>